<keyword evidence="4 6" id="KW-0732">Signal</keyword>
<evidence type="ECO:0000256" key="6">
    <source>
        <dbReference type="RuleBase" id="RU365005"/>
    </source>
</evidence>
<evidence type="ECO:0000256" key="1">
    <source>
        <dbReference type="ARBA" id="ARBA00008520"/>
    </source>
</evidence>
<dbReference type="InterPro" id="IPR006061">
    <property type="entry name" value="SBP_1_CS"/>
</dbReference>
<reference evidence="8 9" key="1">
    <citation type="submission" date="2019-11" db="EMBL/GenBank/DDBJ databases">
        <title>Gracilibacillus salitolerans sp. nov., a moderate halophile isolated from a saline soil in northwest China.</title>
        <authorList>
            <person name="Gan L."/>
        </authorList>
    </citation>
    <scope>NUCLEOTIDE SEQUENCE [LARGE SCALE GENOMIC DNA]</scope>
    <source>
        <strain evidence="8 9">SCU50</strain>
    </source>
</reference>
<dbReference type="InterPro" id="IPR006059">
    <property type="entry name" value="SBP"/>
</dbReference>
<comment type="similarity">
    <text evidence="1 6">Belongs to the bacterial solute-binding protein 1 family.</text>
</comment>
<keyword evidence="6" id="KW-0449">Lipoprotein</keyword>
<keyword evidence="9" id="KW-1185">Reference proteome</keyword>
<evidence type="ECO:0000313" key="9">
    <source>
        <dbReference type="Proteomes" id="UP000339690"/>
    </source>
</evidence>
<feature type="chain" id="PRO_5024509536" description="Maltodextrin-binding protein" evidence="6">
    <location>
        <begin position="25"/>
        <end position="436"/>
    </location>
</feature>
<accession>A0A5Q2TSQ2</accession>
<evidence type="ECO:0000256" key="5">
    <source>
        <dbReference type="ARBA" id="ARBA00030303"/>
    </source>
</evidence>
<evidence type="ECO:0000256" key="2">
    <source>
        <dbReference type="ARBA" id="ARBA00022448"/>
    </source>
</evidence>
<dbReference type="PANTHER" id="PTHR30061">
    <property type="entry name" value="MALTOSE-BINDING PERIPLASMIC PROTEIN"/>
    <property type="match status" value="1"/>
</dbReference>
<proteinExistence type="inferred from homology"/>
<dbReference type="PROSITE" id="PS01037">
    <property type="entry name" value="SBP_BACTERIAL_1"/>
    <property type="match status" value="1"/>
</dbReference>
<dbReference type="AlphaFoldDB" id="A0A5Q2TSQ2"/>
<dbReference type="GO" id="GO:0015144">
    <property type="term" value="F:carbohydrate transmembrane transporter activity"/>
    <property type="evidence" value="ECO:0007669"/>
    <property type="project" value="InterPro"/>
</dbReference>
<dbReference type="PRINTS" id="PR00181">
    <property type="entry name" value="MALTOSEBP"/>
</dbReference>
<dbReference type="GO" id="GO:0015768">
    <property type="term" value="P:maltose transport"/>
    <property type="evidence" value="ECO:0007669"/>
    <property type="project" value="TreeGrafter"/>
</dbReference>
<feature type="compositionally biased region" description="Acidic residues" evidence="7">
    <location>
        <begin position="43"/>
        <end position="52"/>
    </location>
</feature>
<dbReference type="GO" id="GO:1901982">
    <property type="term" value="F:maltose binding"/>
    <property type="evidence" value="ECO:0007669"/>
    <property type="project" value="TreeGrafter"/>
</dbReference>
<dbReference type="RefSeq" id="WP_100359435.1">
    <property type="nucleotide sequence ID" value="NZ_CP045915.1"/>
</dbReference>
<keyword evidence="6" id="KW-1003">Cell membrane</keyword>
<evidence type="ECO:0000256" key="7">
    <source>
        <dbReference type="SAM" id="MobiDB-lite"/>
    </source>
</evidence>
<dbReference type="GO" id="GO:0042956">
    <property type="term" value="P:maltodextrin transmembrane transport"/>
    <property type="evidence" value="ECO:0007669"/>
    <property type="project" value="TreeGrafter"/>
</dbReference>
<gene>
    <name evidence="8" type="ORF">GI584_17890</name>
</gene>
<keyword evidence="3 6" id="KW-0762">Sugar transport</keyword>
<feature type="signal peptide" evidence="6">
    <location>
        <begin position="1"/>
        <end position="24"/>
    </location>
</feature>
<protein>
    <recommendedName>
        <fullName evidence="5 6">Maltodextrin-binding protein</fullName>
    </recommendedName>
</protein>
<sequence>MRNIKLFFALITLLFAIVIITACAPDREEDTNTDSNEASTSEETVEESNDSAEADKPEELTVWANDEEEQLEAIEKIAADYEEQNDITVNVVPKSMLDQLDELSLAGPEGRGPDLFFQPHDRTGDIVAQGLAQPLDISDEQLADYSDASLASVQYEFEGSNDMYGVPAVIETYGIFYNKDIMDEPQTIDDLLTALEENTDASQDKFGFLMKPNDLYFSYPFFKSFGGYIFGGDIGEYDTSDIGLANEGAIEGGELYQSFFGDGKIPPSTTTDVIDGLFTEGKVGAVINGPWSIPSYTEALGDSLGFAPFPEMDGQGAQSLVGVKAWMVSYYSDNTEWATDLALFMTNEENQKHYFDVAGELPTNTNALESIEDPIFSSFSQQIENGVPMPSTPQMSQVWEPMNNALQFLAEGEDPSSVLPEAVEQIKTNIDASGAQ</sequence>
<keyword evidence="2 6" id="KW-0813">Transport</keyword>
<name>A0A5Q2TSQ2_9BACI</name>
<evidence type="ECO:0000256" key="3">
    <source>
        <dbReference type="ARBA" id="ARBA00022597"/>
    </source>
</evidence>
<dbReference type="PROSITE" id="PS51257">
    <property type="entry name" value="PROKAR_LIPOPROTEIN"/>
    <property type="match status" value="1"/>
</dbReference>
<dbReference type="GO" id="GO:0055052">
    <property type="term" value="C:ATP-binding cassette (ABC) transporter complex, substrate-binding subunit-containing"/>
    <property type="evidence" value="ECO:0007669"/>
    <property type="project" value="TreeGrafter"/>
</dbReference>
<dbReference type="KEGG" id="grc:GI584_17890"/>
<dbReference type="SUPFAM" id="SSF53850">
    <property type="entry name" value="Periplasmic binding protein-like II"/>
    <property type="match status" value="1"/>
</dbReference>
<keyword evidence="6" id="KW-0472">Membrane</keyword>
<evidence type="ECO:0000256" key="4">
    <source>
        <dbReference type="ARBA" id="ARBA00022729"/>
    </source>
</evidence>
<evidence type="ECO:0000313" key="8">
    <source>
        <dbReference type="EMBL" id="QGH35808.1"/>
    </source>
</evidence>
<dbReference type="EMBL" id="CP045915">
    <property type="protein sequence ID" value="QGH35808.1"/>
    <property type="molecule type" value="Genomic_DNA"/>
</dbReference>
<dbReference type="Pfam" id="PF13416">
    <property type="entry name" value="SBP_bac_8"/>
    <property type="match status" value="1"/>
</dbReference>
<dbReference type="InterPro" id="IPR006060">
    <property type="entry name" value="Maltose/Cyclodextrin-bd"/>
</dbReference>
<comment type="subcellular location">
    <subcellularLocation>
        <location evidence="6">Cell membrane</location>
        <topology evidence="6">Lipid-anchor</topology>
    </subcellularLocation>
</comment>
<dbReference type="PANTHER" id="PTHR30061:SF50">
    <property type="entry name" value="MALTOSE_MALTODEXTRIN-BINDING PERIPLASMIC PROTEIN"/>
    <property type="match status" value="1"/>
</dbReference>
<organism evidence="8 9">
    <name type="scientific">Gracilibacillus salitolerans</name>
    <dbReference type="NCBI Taxonomy" id="2663022"/>
    <lineage>
        <taxon>Bacteria</taxon>
        <taxon>Bacillati</taxon>
        <taxon>Bacillota</taxon>
        <taxon>Bacilli</taxon>
        <taxon>Bacillales</taxon>
        <taxon>Bacillaceae</taxon>
        <taxon>Gracilibacillus</taxon>
    </lineage>
</organism>
<feature type="region of interest" description="Disordered" evidence="7">
    <location>
        <begin position="28"/>
        <end position="58"/>
    </location>
</feature>
<dbReference type="Proteomes" id="UP000339690">
    <property type="component" value="Chromosome"/>
</dbReference>
<dbReference type="Gene3D" id="3.40.190.10">
    <property type="entry name" value="Periplasmic binding protein-like II"/>
    <property type="match status" value="2"/>
</dbReference>